<dbReference type="RefSeq" id="WP_154417218.1">
    <property type="nucleotide sequence ID" value="NZ_CALXOB010000019.1"/>
</dbReference>
<dbReference type="PROSITE" id="PS50926">
    <property type="entry name" value="TRAM"/>
    <property type="match status" value="1"/>
</dbReference>
<accession>A0A844G0H5</accession>
<dbReference type="InterPro" id="IPR029063">
    <property type="entry name" value="SAM-dependent_MTases_sf"/>
</dbReference>
<dbReference type="InterPro" id="IPR030390">
    <property type="entry name" value="MeTrfase_TrmA_AS"/>
</dbReference>
<feature type="active site" evidence="5">
    <location>
        <position position="356"/>
    </location>
</feature>
<comment type="similarity">
    <text evidence="4">Belongs to the class I-like SAM-binding methyltransferase superfamily. RNA M5U methyltransferase family.</text>
</comment>
<dbReference type="PANTHER" id="PTHR11061:SF30">
    <property type="entry name" value="TRNA (URACIL(54)-C(5))-METHYLTRANSFERASE"/>
    <property type="match status" value="1"/>
</dbReference>
<dbReference type="GO" id="GO:0070041">
    <property type="term" value="F:rRNA (uridine-C5-)-methyltransferase activity"/>
    <property type="evidence" value="ECO:0007669"/>
    <property type="project" value="TreeGrafter"/>
</dbReference>
<feature type="binding site" evidence="4">
    <location>
        <position position="260"/>
    </location>
    <ligand>
        <name>S-adenosyl-L-methionine</name>
        <dbReference type="ChEBI" id="CHEBI:59789"/>
    </ligand>
</feature>
<evidence type="ECO:0000259" key="6">
    <source>
        <dbReference type="PROSITE" id="PS50926"/>
    </source>
</evidence>
<dbReference type="Pfam" id="PF01938">
    <property type="entry name" value="TRAM"/>
    <property type="match status" value="1"/>
</dbReference>
<dbReference type="InterPro" id="IPR002792">
    <property type="entry name" value="TRAM_dom"/>
</dbReference>
<dbReference type="SUPFAM" id="SSF50249">
    <property type="entry name" value="Nucleic acid-binding proteins"/>
    <property type="match status" value="1"/>
</dbReference>
<evidence type="ECO:0000256" key="2">
    <source>
        <dbReference type="ARBA" id="ARBA00022679"/>
    </source>
</evidence>
<evidence type="ECO:0000313" key="7">
    <source>
        <dbReference type="EMBL" id="MST96474.1"/>
    </source>
</evidence>
<feature type="binding site" evidence="4">
    <location>
        <position position="282"/>
    </location>
    <ligand>
        <name>S-adenosyl-L-methionine</name>
        <dbReference type="ChEBI" id="CHEBI:59789"/>
    </ligand>
</feature>
<comment type="caution">
    <text evidence="7">The sequence shown here is derived from an EMBL/GenBank/DDBJ whole genome shotgun (WGS) entry which is preliminary data.</text>
</comment>
<gene>
    <name evidence="7" type="ORF">FYJ85_05370</name>
</gene>
<feature type="binding site" evidence="4">
    <location>
        <position position="231"/>
    </location>
    <ligand>
        <name>S-adenosyl-L-methionine</name>
        <dbReference type="ChEBI" id="CHEBI:59789"/>
    </ligand>
</feature>
<reference evidence="7 8" key="1">
    <citation type="submission" date="2019-08" db="EMBL/GenBank/DDBJ databases">
        <title>In-depth cultivation of the pig gut microbiome towards novel bacterial diversity and tailored functional studies.</title>
        <authorList>
            <person name="Wylensek D."/>
            <person name="Hitch T.C.A."/>
            <person name="Clavel T."/>
        </authorList>
    </citation>
    <scope>NUCLEOTIDE SEQUENCE [LARGE SCALE GENOMIC DNA]</scope>
    <source>
        <strain evidence="7 8">BBE-744-WT-12</strain>
    </source>
</reference>
<dbReference type="CDD" id="cd02440">
    <property type="entry name" value="AdoMet_MTases"/>
    <property type="match status" value="1"/>
</dbReference>
<dbReference type="GO" id="GO:0070475">
    <property type="term" value="P:rRNA base methylation"/>
    <property type="evidence" value="ECO:0007669"/>
    <property type="project" value="TreeGrafter"/>
</dbReference>
<dbReference type="PROSITE" id="PS51687">
    <property type="entry name" value="SAM_MT_RNA_M5U"/>
    <property type="match status" value="1"/>
</dbReference>
<dbReference type="PANTHER" id="PTHR11061">
    <property type="entry name" value="RNA M5U METHYLTRANSFERASE"/>
    <property type="match status" value="1"/>
</dbReference>
<name>A0A844G0H5_9BACT</name>
<keyword evidence="3 4" id="KW-0949">S-adenosyl-L-methionine</keyword>
<evidence type="ECO:0000256" key="1">
    <source>
        <dbReference type="ARBA" id="ARBA00022603"/>
    </source>
</evidence>
<dbReference type="Gene3D" id="3.40.50.150">
    <property type="entry name" value="Vaccinia Virus protein VP39"/>
    <property type="match status" value="2"/>
</dbReference>
<evidence type="ECO:0000313" key="8">
    <source>
        <dbReference type="Proteomes" id="UP000435649"/>
    </source>
</evidence>
<dbReference type="Gene3D" id="2.40.50.140">
    <property type="entry name" value="Nucleic acid-binding proteins"/>
    <property type="match status" value="1"/>
</dbReference>
<dbReference type="AlphaFoldDB" id="A0A844G0H5"/>
<dbReference type="PROSITE" id="PS01230">
    <property type="entry name" value="TRMA_1"/>
    <property type="match status" value="1"/>
</dbReference>
<feature type="binding site" evidence="4">
    <location>
        <position position="329"/>
    </location>
    <ligand>
        <name>S-adenosyl-L-methionine</name>
        <dbReference type="ChEBI" id="CHEBI:59789"/>
    </ligand>
</feature>
<dbReference type="FunFam" id="2.40.50.140:FF:000097">
    <property type="entry name" value="23S rRNA (uracil(1939)-C(5))-methyltransferase RlmD"/>
    <property type="match status" value="1"/>
</dbReference>
<keyword evidence="1 4" id="KW-0489">Methyltransferase</keyword>
<dbReference type="InterPro" id="IPR012340">
    <property type="entry name" value="NA-bd_OB-fold"/>
</dbReference>
<feature type="active site" description="Nucleophile" evidence="4">
    <location>
        <position position="356"/>
    </location>
</feature>
<dbReference type="Pfam" id="PF05958">
    <property type="entry name" value="tRNA_U5-meth_tr"/>
    <property type="match status" value="1"/>
</dbReference>
<protein>
    <submittedName>
        <fullName evidence="7">Class I SAM-dependent RNA methyltransferase</fullName>
    </submittedName>
</protein>
<dbReference type="SUPFAM" id="SSF53335">
    <property type="entry name" value="S-adenosyl-L-methionine-dependent methyltransferases"/>
    <property type="match status" value="1"/>
</dbReference>
<keyword evidence="8" id="KW-1185">Reference proteome</keyword>
<organism evidence="7 8">
    <name type="scientific">Victivallis lenta</name>
    <dbReference type="NCBI Taxonomy" id="2606640"/>
    <lineage>
        <taxon>Bacteria</taxon>
        <taxon>Pseudomonadati</taxon>
        <taxon>Lentisphaerota</taxon>
        <taxon>Lentisphaeria</taxon>
        <taxon>Victivallales</taxon>
        <taxon>Victivallaceae</taxon>
        <taxon>Victivallis</taxon>
    </lineage>
</organism>
<evidence type="ECO:0000256" key="5">
    <source>
        <dbReference type="PROSITE-ProRule" id="PRU10015"/>
    </source>
</evidence>
<proteinExistence type="inferred from homology"/>
<evidence type="ECO:0000256" key="4">
    <source>
        <dbReference type="PROSITE-ProRule" id="PRU01024"/>
    </source>
</evidence>
<feature type="domain" description="TRAM" evidence="6">
    <location>
        <begin position="1"/>
        <end position="58"/>
    </location>
</feature>
<dbReference type="Proteomes" id="UP000435649">
    <property type="component" value="Unassembled WGS sequence"/>
</dbReference>
<dbReference type="InterPro" id="IPR010280">
    <property type="entry name" value="U5_MeTrfase_fam"/>
</dbReference>
<dbReference type="EMBL" id="VUNS01000004">
    <property type="protein sequence ID" value="MST96474.1"/>
    <property type="molecule type" value="Genomic_DNA"/>
</dbReference>
<sequence length="399" mass="43506">MRTGTEFQCEIETCALGGDGIARVDGEVVFLPGTLPGEKLIGRITAEKKNFSRAEIVRFGATSPHRVEPGCPYFGRCPGCRYLHADYAYETALKQRQLLDHMKAAGFECAPEAVAEPFAPKPELGYRNKIVLHTHKVKGETFFGYVMADNTTVTDIANCPLANPAINAELAGLRGDKGFLHSLHEGMDVTFRHTEHDGVKFWRNAPAKNLTWLREETPAGTLSVPCGSFFQVNPAGGAHLVKRFMETVKRLEPSRVIDLYAGAGLFGCAAAACGVSDILAVESDAAAAEAARFNLARRTANARVAAGDAGDALKELGREDAAHTLLIVDPPRNGLAFAAMQALTRSTLGQLVYVSCNPATWTRDAIRLGKGGFRLRRLELVNMFPRTEHFELFSEWVRD</sequence>
<keyword evidence="2 4" id="KW-0808">Transferase</keyword>
<evidence type="ECO:0000256" key="3">
    <source>
        <dbReference type="ARBA" id="ARBA00022691"/>
    </source>
</evidence>